<keyword evidence="1" id="KW-0472">Membrane</keyword>
<evidence type="ECO:0000313" key="2">
    <source>
        <dbReference type="EMBL" id="ROT76821.1"/>
    </source>
</evidence>
<evidence type="ECO:0000256" key="1">
    <source>
        <dbReference type="SAM" id="Phobius"/>
    </source>
</evidence>
<protein>
    <submittedName>
        <fullName evidence="2">Uncharacterized protein</fullName>
    </submittedName>
</protein>
<proteinExistence type="predicted"/>
<gene>
    <name evidence="2" type="ORF">C7M84_004564</name>
</gene>
<dbReference type="EMBL" id="QCYY01001606">
    <property type="protein sequence ID" value="ROT76821.1"/>
    <property type="molecule type" value="Genomic_DNA"/>
</dbReference>
<feature type="transmembrane region" description="Helical" evidence="1">
    <location>
        <begin position="188"/>
        <end position="208"/>
    </location>
</feature>
<evidence type="ECO:0000313" key="3">
    <source>
        <dbReference type="Proteomes" id="UP000283509"/>
    </source>
</evidence>
<reference evidence="2 3" key="1">
    <citation type="submission" date="2018-04" db="EMBL/GenBank/DDBJ databases">
        <authorList>
            <person name="Zhang X."/>
            <person name="Yuan J."/>
            <person name="Li F."/>
            <person name="Xiang J."/>
        </authorList>
    </citation>
    <scope>NUCLEOTIDE SEQUENCE [LARGE SCALE GENOMIC DNA]</scope>
    <source>
        <tissue evidence="2">Muscle</tissue>
    </source>
</reference>
<reference evidence="2 3" key="2">
    <citation type="submission" date="2019-01" db="EMBL/GenBank/DDBJ databases">
        <title>The decoding of complex shrimp genome reveals the adaptation for benthos swimmer, frequently molting mechanism and breeding impact on genome.</title>
        <authorList>
            <person name="Sun Y."/>
            <person name="Gao Y."/>
            <person name="Yu Y."/>
        </authorList>
    </citation>
    <scope>NUCLEOTIDE SEQUENCE [LARGE SCALE GENOMIC DNA]</scope>
    <source>
        <tissue evidence="2">Muscle</tissue>
    </source>
</reference>
<organism evidence="2 3">
    <name type="scientific">Penaeus vannamei</name>
    <name type="common">Whiteleg shrimp</name>
    <name type="synonym">Litopenaeus vannamei</name>
    <dbReference type="NCBI Taxonomy" id="6689"/>
    <lineage>
        <taxon>Eukaryota</taxon>
        <taxon>Metazoa</taxon>
        <taxon>Ecdysozoa</taxon>
        <taxon>Arthropoda</taxon>
        <taxon>Crustacea</taxon>
        <taxon>Multicrustacea</taxon>
        <taxon>Malacostraca</taxon>
        <taxon>Eumalacostraca</taxon>
        <taxon>Eucarida</taxon>
        <taxon>Decapoda</taxon>
        <taxon>Dendrobranchiata</taxon>
        <taxon>Penaeoidea</taxon>
        <taxon>Penaeidae</taxon>
        <taxon>Penaeus</taxon>
    </lineage>
</organism>
<dbReference type="Proteomes" id="UP000283509">
    <property type="component" value="Unassembled WGS sequence"/>
</dbReference>
<keyword evidence="1" id="KW-0812">Transmembrane</keyword>
<accession>A0A423TK39</accession>
<sequence length="382" mass="41874">MLKTRALAGEAKRSGICCSEWEIRGDNSYNRWMSLRISISFSPGIQHGDRQIDRRKKCELFSPFNEHVSNQRTVACGALKSNFLASPPLPPLLPLFCRSPLFPPPPPPPVPSCIHILPPPLFSPSFCLLFTRLPSCPLFYPFLSPLFPSSLVLRSFLLSHSFLSLFLLLFPFFHFLTYFSPSSFPISIIFSSLSPSLPFHFFSILPLVSPSHPYPVFSFIFILLPSSPGLPLFSLSYLSLTLPSFLPSTFRISLHFNISIPSPPRPSPHCPTLSSLAFLLSSPSPSLSPLHSPSPLSQLFFPLPPLIAINLSSPFPLFSLIPLNSLSSLPPFPSPFSSPCSLSSPSLLFPPSPLLSLPSFPLLPPPPPALASGQILSSYANA</sequence>
<feature type="transmembrane region" description="Helical" evidence="1">
    <location>
        <begin position="214"/>
        <end position="238"/>
    </location>
</feature>
<keyword evidence="1" id="KW-1133">Transmembrane helix</keyword>
<comment type="caution">
    <text evidence="2">The sequence shown here is derived from an EMBL/GenBank/DDBJ whole genome shotgun (WGS) entry which is preliminary data.</text>
</comment>
<name>A0A423TK39_PENVA</name>
<feature type="transmembrane region" description="Helical" evidence="1">
    <location>
        <begin position="155"/>
        <end position="176"/>
    </location>
</feature>
<keyword evidence="3" id="KW-1185">Reference proteome</keyword>
<dbReference type="AlphaFoldDB" id="A0A423TK39"/>